<dbReference type="GO" id="GO:0008146">
    <property type="term" value="F:sulfotransferase activity"/>
    <property type="evidence" value="ECO:0007669"/>
    <property type="project" value="InterPro"/>
</dbReference>
<sequence>MKNNIKPNFLIVGFPKCGSTALHYYLNSHPEIYMPNQKELHFFTSDILGALKEGKGDKYVKGTQIKDINNYLSHYEGVQNEKAIGDASPSYVNYPEKAIPRIKNTLGNPKIIILLRDPIKRAYSNYLHLVRENRESLGFFDALQQENKRKEQNFSDFWYYQFNSTYFDKVKSYQNHFDEVLVLTQEELNNNVLNTVQKVFAFLGVDPNFEPGNIEKRYNPGGVYKKNIITNLIFNQSGLRELIKKLVPITPRMKHLKHWLIKKYKTQTPKMPIESEEYLVESLKEDVRKLTEIGVDTSTWNPRFFN</sequence>
<dbReference type="KEGG" id="mrs:Murru_1367"/>
<protein>
    <submittedName>
        <fullName evidence="2">Sulfotransferase</fullName>
    </submittedName>
</protein>
<dbReference type="RefSeq" id="WP_014032689.1">
    <property type="nucleotide sequence ID" value="NC_015945.1"/>
</dbReference>
<gene>
    <name evidence="2" type="ordered locus">Murru_1367</name>
</gene>
<accession>G2PPM7</accession>
<organism evidence="2 3">
    <name type="scientific">Allomuricauda ruestringensis (strain DSM 13258 / CIP 107369 / LMG 19739 / B1)</name>
    <name type="common">Muricauda ruestringensis</name>
    <dbReference type="NCBI Taxonomy" id="886377"/>
    <lineage>
        <taxon>Bacteria</taxon>
        <taxon>Pseudomonadati</taxon>
        <taxon>Bacteroidota</taxon>
        <taxon>Flavobacteriia</taxon>
        <taxon>Flavobacteriales</taxon>
        <taxon>Flavobacteriaceae</taxon>
        <taxon>Flagellimonas</taxon>
    </lineage>
</organism>
<reference evidence="2 3" key="2">
    <citation type="journal article" date="2012" name="Stand. Genomic Sci.">
        <title>Complete genome sequence of the facultatively anaerobic, appendaged bacterium Muricauda ruestringensis type strain (B1(T)).</title>
        <authorList>
            <person name="Huntemann M."/>
            <person name="Teshima H."/>
            <person name="Lapidus A."/>
            <person name="Nolan M."/>
            <person name="Lucas S."/>
            <person name="Hammon N."/>
            <person name="Deshpande S."/>
            <person name="Cheng J.F."/>
            <person name="Tapia R."/>
            <person name="Goodwin L.A."/>
            <person name="Pitluck S."/>
            <person name="Liolios K."/>
            <person name="Pagani I."/>
            <person name="Ivanova N."/>
            <person name="Mavromatis K."/>
            <person name="Mikhailova N."/>
            <person name="Pati A."/>
            <person name="Chen A."/>
            <person name="Palaniappan K."/>
            <person name="Land M."/>
            <person name="Hauser L."/>
            <person name="Pan C."/>
            <person name="Brambilla E.M."/>
            <person name="Rohde M."/>
            <person name="Spring S."/>
            <person name="Goker M."/>
            <person name="Detter J.C."/>
            <person name="Bristow J."/>
            <person name="Eisen J.A."/>
            <person name="Markowitz V."/>
            <person name="Hugenholtz P."/>
            <person name="Kyrpides N.C."/>
            <person name="Klenk H.P."/>
            <person name="Woyke T."/>
        </authorList>
    </citation>
    <scope>NUCLEOTIDE SEQUENCE [LARGE SCALE GENOMIC DNA]</scope>
    <source>
        <strain evidence="3">DSM 13258 / LMG 19739 / B1</strain>
    </source>
</reference>
<dbReference type="Gene3D" id="3.40.50.300">
    <property type="entry name" value="P-loop containing nucleotide triphosphate hydrolases"/>
    <property type="match status" value="1"/>
</dbReference>
<reference evidence="3" key="1">
    <citation type="submission" date="2011-08" db="EMBL/GenBank/DDBJ databases">
        <title>The complete genome of Muricauda ruestringensis DSM 13258.</title>
        <authorList>
            <person name="Lucas S."/>
            <person name="Han J."/>
            <person name="Lapidus A."/>
            <person name="Bruce D."/>
            <person name="Goodwin L."/>
            <person name="Pitluck S."/>
            <person name="Peters L."/>
            <person name="Kyrpides N."/>
            <person name="Mavromatis K."/>
            <person name="Ivanova N."/>
            <person name="Ovchinnikova G."/>
            <person name="Teshima H."/>
            <person name="Detter J.C."/>
            <person name="Tapia R."/>
            <person name="Han C."/>
            <person name="Land M."/>
            <person name="Hauser L."/>
            <person name="Markowitz V."/>
            <person name="Cheng J.-F."/>
            <person name="Hugenholtz P."/>
            <person name="Woyke T."/>
            <person name="Wu D."/>
            <person name="Spring S."/>
            <person name="Schroeder M."/>
            <person name="Brambilla E."/>
            <person name="Klenk H.-P."/>
            <person name="Eisen J.A."/>
        </authorList>
    </citation>
    <scope>NUCLEOTIDE SEQUENCE [LARGE SCALE GENOMIC DNA]</scope>
    <source>
        <strain evidence="3">DSM 13258 / LMG 19739 / B1</strain>
    </source>
</reference>
<dbReference type="PANTHER" id="PTHR10605">
    <property type="entry name" value="HEPARAN SULFATE SULFOTRANSFERASE"/>
    <property type="match status" value="1"/>
</dbReference>
<evidence type="ECO:0000256" key="1">
    <source>
        <dbReference type="ARBA" id="ARBA00022679"/>
    </source>
</evidence>
<proteinExistence type="predicted"/>
<dbReference type="Proteomes" id="UP000008908">
    <property type="component" value="Chromosome"/>
</dbReference>
<dbReference type="eggNOG" id="COG4424">
    <property type="taxonomic scope" value="Bacteria"/>
</dbReference>
<dbReference type="SUPFAM" id="SSF52540">
    <property type="entry name" value="P-loop containing nucleoside triphosphate hydrolases"/>
    <property type="match status" value="1"/>
</dbReference>
<dbReference type="InterPro" id="IPR027417">
    <property type="entry name" value="P-loop_NTPase"/>
</dbReference>
<dbReference type="PANTHER" id="PTHR10605:SF56">
    <property type="entry name" value="BIFUNCTIONAL HEPARAN SULFATE N-DEACETYLASE_N-SULFOTRANSFERASE"/>
    <property type="match status" value="1"/>
</dbReference>
<dbReference type="EMBL" id="CP002999">
    <property type="protein sequence ID" value="AEM70408.1"/>
    <property type="molecule type" value="Genomic_DNA"/>
</dbReference>
<dbReference type="STRING" id="886377.Murru_1367"/>
<evidence type="ECO:0000313" key="2">
    <source>
        <dbReference type="EMBL" id="AEM70408.1"/>
    </source>
</evidence>
<dbReference type="HOGENOM" id="CLU_017703_1_1_10"/>
<keyword evidence="3" id="KW-1185">Reference proteome</keyword>
<name>G2PPM7_ALLRU</name>
<dbReference type="InterPro" id="IPR037359">
    <property type="entry name" value="NST/OST"/>
</dbReference>
<keyword evidence="1" id="KW-0808">Transferase</keyword>
<dbReference type="Pfam" id="PF13469">
    <property type="entry name" value="Sulfotransfer_3"/>
    <property type="match status" value="1"/>
</dbReference>
<evidence type="ECO:0000313" key="3">
    <source>
        <dbReference type="Proteomes" id="UP000008908"/>
    </source>
</evidence>
<dbReference type="AlphaFoldDB" id="G2PPM7"/>